<dbReference type="EMBL" id="MU266389">
    <property type="protein sequence ID" value="KAH7926073.1"/>
    <property type="molecule type" value="Genomic_DNA"/>
</dbReference>
<proteinExistence type="predicted"/>
<comment type="caution">
    <text evidence="1">The sequence shown here is derived from an EMBL/GenBank/DDBJ whole genome shotgun (WGS) entry which is preliminary data.</text>
</comment>
<protein>
    <submittedName>
        <fullName evidence="1">Uncharacterized protein</fullName>
    </submittedName>
</protein>
<gene>
    <name evidence="1" type="ORF">BV22DRAFT_1046303</name>
</gene>
<dbReference type="Proteomes" id="UP000790709">
    <property type="component" value="Unassembled WGS sequence"/>
</dbReference>
<evidence type="ECO:0000313" key="1">
    <source>
        <dbReference type="EMBL" id="KAH7926073.1"/>
    </source>
</evidence>
<sequence>MTKERAQAPRAIKDITIRGLATWGLKEERVRRSGFLDWDLAVPLKNEDARKWKEGNWEIIQGLGGTSVGRSKLAFSAKPRLSGIEGRKQRRYGINGHASGEPPSRQTGSRSQKEKSQPAIRALAGTTRCGDGKVALRRKSEGRGDVEKDKREQHGDSMWSSWIQVKEGYHDAGVAFTAPTAKG</sequence>
<keyword evidence="2" id="KW-1185">Reference proteome</keyword>
<evidence type="ECO:0000313" key="2">
    <source>
        <dbReference type="Proteomes" id="UP000790709"/>
    </source>
</evidence>
<reference evidence="1" key="1">
    <citation type="journal article" date="2021" name="New Phytol.">
        <title>Evolutionary innovations through gain and loss of genes in the ectomycorrhizal Boletales.</title>
        <authorList>
            <person name="Wu G."/>
            <person name="Miyauchi S."/>
            <person name="Morin E."/>
            <person name="Kuo A."/>
            <person name="Drula E."/>
            <person name="Varga T."/>
            <person name="Kohler A."/>
            <person name="Feng B."/>
            <person name="Cao Y."/>
            <person name="Lipzen A."/>
            <person name="Daum C."/>
            <person name="Hundley H."/>
            <person name="Pangilinan J."/>
            <person name="Johnson J."/>
            <person name="Barry K."/>
            <person name="LaButti K."/>
            <person name="Ng V."/>
            <person name="Ahrendt S."/>
            <person name="Min B."/>
            <person name="Choi I.G."/>
            <person name="Park H."/>
            <person name="Plett J.M."/>
            <person name="Magnuson J."/>
            <person name="Spatafora J.W."/>
            <person name="Nagy L.G."/>
            <person name="Henrissat B."/>
            <person name="Grigoriev I.V."/>
            <person name="Yang Z.L."/>
            <person name="Xu J."/>
            <person name="Martin F.M."/>
        </authorList>
    </citation>
    <scope>NUCLEOTIDE SEQUENCE</scope>
    <source>
        <strain evidence="1">KUC20120723A-06</strain>
    </source>
</reference>
<organism evidence="1 2">
    <name type="scientific">Leucogyrophana mollusca</name>
    <dbReference type="NCBI Taxonomy" id="85980"/>
    <lineage>
        <taxon>Eukaryota</taxon>
        <taxon>Fungi</taxon>
        <taxon>Dikarya</taxon>
        <taxon>Basidiomycota</taxon>
        <taxon>Agaricomycotina</taxon>
        <taxon>Agaricomycetes</taxon>
        <taxon>Agaricomycetidae</taxon>
        <taxon>Boletales</taxon>
        <taxon>Boletales incertae sedis</taxon>
        <taxon>Leucogyrophana</taxon>
    </lineage>
</organism>
<name>A0ACB8BLI9_9AGAM</name>
<accession>A0ACB8BLI9</accession>